<dbReference type="GO" id="GO:0008732">
    <property type="term" value="F:L-allo-threonine aldolase activity"/>
    <property type="evidence" value="ECO:0007669"/>
    <property type="project" value="TreeGrafter"/>
</dbReference>
<evidence type="ECO:0000256" key="2">
    <source>
        <dbReference type="ARBA" id="ARBA00006966"/>
    </source>
</evidence>
<feature type="domain" description="Aromatic amino acid beta-eliminating lyase/threonine aldolase" evidence="6">
    <location>
        <begin position="65"/>
        <end position="356"/>
    </location>
</feature>
<comment type="similarity">
    <text evidence="2">Belongs to the threonine aldolase family.</text>
</comment>
<dbReference type="InterPro" id="IPR001597">
    <property type="entry name" value="ArAA_b-elim_lyase/Thr_aldolase"/>
</dbReference>
<dbReference type="Gene3D" id="3.40.640.10">
    <property type="entry name" value="Type I PLP-dependent aspartate aminotransferase-like (Major domain)"/>
    <property type="match status" value="1"/>
</dbReference>
<dbReference type="InterPro" id="IPR023603">
    <property type="entry name" value="Low_specificity_L-TA-like"/>
</dbReference>
<dbReference type="SUPFAM" id="SSF53383">
    <property type="entry name" value="PLP-dependent transferases"/>
    <property type="match status" value="1"/>
</dbReference>
<evidence type="ECO:0000256" key="4">
    <source>
        <dbReference type="ARBA" id="ARBA00023239"/>
    </source>
</evidence>
<dbReference type="GO" id="GO:0006545">
    <property type="term" value="P:glycine biosynthetic process"/>
    <property type="evidence" value="ECO:0007669"/>
    <property type="project" value="TreeGrafter"/>
</dbReference>
<evidence type="ECO:0000256" key="3">
    <source>
        <dbReference type="ARBA" id="ARBA00022898"/>
    </source>
</evidence>
<keyword evidence="4" id="KW-0456">Lyase</keyword>
<organism evidence="7 8">
    <name type="scientific">Petromyzon marinus</name>
    <name type="common">Sea lamprey</name>
    <dbReference type="NCBI Taxonomy" id="7757"/>
    <lineage>
        <taxon>Eukaryota</taxon>
        <taxon>Metazoa</taxon>
        <taxon>Chordata</taxon>
        <taxon>Craniata</taxon>
        <taxon>Vertebrata</taxon>
        <taxon>Cyclostomata</taxon>
        <taxon>Hyperoartia</taxon>
        <taxon>Petromyzontiformes</taxon>
        <taxon>Petromyzontidae</taxon>
        <taxon>Petromyzon</taxon>
    </lineage>
</organism>
<dbReference type="GeneID" id="116949665"/>
<reference evidence="8" key="1">
    <citation type="submission" date="2025-08" db="UniProtKB">
        <authorList>
            <consortium name="RefSeq"/>
        </authorList>
    </citation>
    <scope>IDENTIFICATION</scope>
    <source>
        <tissue evidence="8">Sperm</tissue>
    </source>
</reference>
<dbReference type="NCBIfam" id="NF041359">
    <property type="entry name" value="GntG_guanitoxin"/>
    <property type="match status" value="1"/>
</dbReference>
<proteinExistence type="inferred from homology"/>
<dbReference type="AlphaFoldDB" id="A0AAJ7X6K1"/>
<feature type="modified residue" description="N6-(pyridoxal phosphate)lysine" evidence="5">
    <location>
        <position position="265"/>
    </location>
</feature>
<dbReference type="PANTHER" id="PTHR48097:SF9">
    <property type="entry name" value="L-THREONINE ALDOLASE"/>
    <property type="match status" value="1"/>
</dbReference>
<name>A0AAJ7X6K1_PETMA</name>
<comment type="cofactor">
    <cofactor evidence="1">
        <name>pyridoxal 5'-phosphate</name>
        <dbReference type="ChEBI" id="CHEBI:597326"/>
    </cofactor>
</comment>
<evidence type="ECO:0000313" key="7">
    <source>
        <dbReference type="Proteomes" id="UP001318040"/>
    </source>
</evidence>
<evidence type="ECO:0000256" key="5">
    <source>
        <dbReference type="PIRSR" id="PIRSR017617-1"/>
    </source>
</evidence>
<dbReference type="InterPro" id="IPR015422">
    <property type="entry name" value="PyrdxlP-dep_Trfase_small"/>
</dbReference>
<sequence>MAGRTLLMQLRAPRPRLLHRQQHRRGSAGWSRCARPCPAGLGWGFPGGAARRDRGFAASRATVVDLRSDTVTRPCAAMRQAMAEARVGDDVYGEDPTVNELQGLVAELLGMEAALFVPSGTMGNLIAVMCHCPERGDEMLLGDRAHIHLYEQGASAQLGGVHARTLSTRPDGTFDPAELRSKVRHEHPDVHVPRSRLLCLESSHNACGGRALPMGFLCEVRSLADELGLRVHMDGARLLNAAVALSVPPAAIAGHCHSVSLCLSKGLGAPVGSVLAGPCELVARARRLRKALGGGMRQAGVVAAAGIVALAGYEETLLADHRHAKMFARAVAEHGAALCTAWPDKVDTNIVMVTVTDPRVTPEMLRQQLLAGDAGGSGTEEADAAVLVGVWSERELRAVFHRDVSHADTLRAAHRFRLVIDNLRAELGC</sequence>
<dbReference type="Pfam" id="PF01212">
    <property type="entry name" value="Beta_elim_lyase"/>
    <property type="match status" value="1"/>
</dbReference>
<dbReference type="KEGG" id="pmrn:116949665"/>
<protein>
    <submittedName>
        <fullName evidence="8">Probable low-specificity L-threonine aldolase 2 isoform X1</fullName>
    </submittedName>
</protein>
<evidence type="ECO:0000259" key="6">
    <source>
        <dbReference type="Pfam" id="PF01212"/>
    </source>
</evidence>
<keyword evidence="3" id="KW-0663">Pyridoxal phosphate</keyword>
<accession>A0AAJ7X6K1</accession>
<dbReference type="FunFam" id="3.40.640.10:FF:000030">
    <property type="entry name" value="Low-specificity L-threonine aldolase"/>
    <property type="match status" value="1"/>
</dbReference>
<dbReference type="GO" id="GO:0006567">
    <property type="term" value="P:L-threonine catabolic process"/>
    <property type="evidence" value="ECO:0007669"/>
    <property type="project" value="TreeGrafter"/>
</dbReference>
<dbReference type="RefSeq" id="XP_032823115.1">
    <property type="nucleotide sequence ID" value="XM_032967224.1"/>
</dbReference>
<evidence type="ECO:0000313" key="8">
    <source>
        <dbReference type="RefSeq" id="XP_032823115.1"/>
    </source>
</evidence>
<dbReference type="PANTHER" id="PTHR48097">
    <property type="entry name" value="L-THREONINE ALDOLASE-RELATED"/>
    <property type="match status" value="1"/>
</dbReference>
<dbReference type="InterPro" id="IPR015421">
    <property type="entry name" value="PyrdxlP-dep_Trfase_major"/>
</dbReference>
<evidence type="ECO:0000256" key="1">
    <source>
        <dbReference type="ARBA" id="ARBA00001933"/>
    </source>
</evidence>
<gene>
    <name evidence="8" type="primary">LOC116949665</name>
</gene>
<keyword evidence="7" id="KW-1185">Reference proteome</keyword>
<dbReference type="Gene3D" id="3.90.1150.10">
    <property type="entry name" value="Aspartate Aminotransferase, domain 1"/>
    <property type="match status" value="1"/>
</dbReference>
<dbReference type="GO" id="GO:0005829">
    <property type="term" value="C:cytosol"/>
    <property type="evidence" value="ECO:0007669"/>
    <property type="project" value="TreeGrafter"/>
</dbReference>
<dbReference type="PIRSF" id="PIRSF017617">
    <property type="entry name" value="Thr_aldolase"/>
    <property type="match status" value="1"/>
</dbReference>
<dbReference type="Proteomes" id="UP001318040">
    <property type="component" value="Chromosome 37"/>
</dbReference>
<dbReference type="InterPro" id="IPR015424">
    <property type="entry name" value="PyrdxlP-dep_Trfase"/>
</dbReference>